<proteinExistence type="predicted"/>
<organism evidence="3 4">
    <name type="scientific">Phormidesmis priestleyi ULC007</name>
    <dbReference type="NCBI Taxonomy" id="1920490"/>
    <lineage>
        <taxon>Bacteria</taxon>
        <taxon>Bacillati</taxon>
        <taxon>Cyanobacteriota</taxon>
        <taxon>Cyanophyceae</taxon>
        <taxon>Leptolyngbyales</taxon>
        <taxon>Leptolyngbyaceae</taxon>
        <taxon>Phormidesmis</taxon>
    </lineage>
</organism>
<reference evidence="3 4" key="1">
    <citation type="submission" date="2018-02" db="EMBL/GenBank/DDBJ databases">
        <authorList>
            <person name="Cohen D.B."/>
            <person name="Kent A.D."/>
        </authorList>
    </citation>
    <scope>NUCLEOTIDE SEQUENCE [LARGE SCALE GENOMIC DNA]</scope>
    <source>
        <strain evidence="3 4">ULC007</strain>
    </source>
</reference>
<sequence length="295" mass="32315">MVRLVTRGVYGVALLLIAGVSLPLIQSVSAQSLQPQTVDSAKKRPAKSTKSGLLPFFDQADNLVTVRFPRNQKVDITPVPPSLNAFDQKVLNTCGTFGSKVSTISIRRLLSESPQVVQQIKQTVGGELFSGRRSDNQFRDDLVTIWSDRRAFEHIFCGQMRGATQIGGLHFVGRYLQLQNQGIAGRLPNNSKAEEVIAGEVYTLGVEIRQGDRVITRDSKKGYSYVSNAQEILVDATRAFKAFRTTASANQACLYTVRDASSAPPFQAVFVKTNRAIVTFYPDATPKPNEASCGQ</sequence>
<dbReference type="GO" id="GO:0004519">
    <property type="term" value="F:endonuclease activity"/>
    <property type="evidence" value="ECO:0007669"/>
    <property type="project" value="UniProtKB-KW"/>
</dbReference>
<protein>
    <submittedName>
        <fullName evidence="3">Endonuclease</fullName>
    </submittedName>
</protein>
<keyword evidence="3" id="KW-0255">Endonuclease</keyword>
<accession>A0A2T1DD99</accession>
<evidence type="ECO:0000313" key="3">
    <source>
        <dbReference type="EMBL" id="PSB18446.1"/>
    </source>
</evidence>
<dbReference type="AlphaFoldDB" id="A0A2T1DD99"/>
<dbReference type="GO" id="GO:0016787">
    <property type="term" value="F:hydrolase activity"/>
    <property type="evidence" value="ECO:0007669"/>
    <property type="project" value="UniProtKB-KW"/>
</dbReference>
<gene>
    <name evidence="3" type="ORF">C7B65_15235</name>
</gene>
<dbReference type="SUPFAM" id="SSF142877">
    <property type="entry name" value="EndoU-like"/>
    <property type="match status" value="1"/>
</dbReference>
<dbReference type="Pfam" id="PF14436">
    <property type="entry name" value="EndoU_bacteria"/>
    <property type="match status" value="1"/>
</dbReference>
<comment type="caution">
    <text evidence="3">The sequence shown here is derived from an EMBL/GenBank/DDBJ whole genome shotgun (WGS) entry which is preliminary data.</text>
</comment>
<dbReference type="Proteomes" id="UP000238634">
    <property type="component" value="Unassembled WGS sequence"/>
</dbReference>
<dbReference type="RefSeq" id="WP_106254052.1">
    <property type="nucleotide sequence ID" value="NZ_MPPI01000018.1"/>
</dbReference>
<dbReference type="GO" id="GO:0004540">
    <property type="term" value="F:RNA nuclease activity"/>
    <property type="evidence" value="ECO:0007669"/>
    <property type="project" value="UniProtKB-ARBA"/>
</dbReference>
<feature type="domain" description="Bacterial EndoU nuclease" evidence="2">
    <location>
        <begin position="149"/>
        <end position="284"/>
    </location>
</feature>
<evidence type="ECO:0000259" key="2">
    <source>
        <dbReference type="Pfam" id="PF14436"/>
    </source>
</evidence>
<dbReference type="EMBL" id="PVWG01000017">
    <property type="protein sequence ID" value="PSB18446.1"/>
    <property type="molecule type" value="Genomic_DNA"/>
</dbReference>
<reference evidence="3 4" key="2">
    <citation type="submission" date="2018-03" db="EMBL/GenBank/DDBJ databases">
        <title>The ancient ancestry and fast evolution of plastids.</title>
        <authorList>
            <person name="Moore K.R."/>
            <person name="Magnabosco C."/>
            <person name="Momper L."/>
            <person name="Gold D.A."/>
            <person name="Bosak T."/>
            <person name="Fournier G.P."/>
        </authorList>
    </citation>
    <scope>NUCLEOTIDE SEQUENCE [LARGE SCALE GENOMIC DNA]</scope>
    <source>
        <strain evidence="3 4">ULC007</strain>
    </source>
</reference>
<dbReference type="InterPro" id="IPR037227">
    <property type="entry name" value="EndoU-like"/>
</dbReference>
<dbReference type="OrthoDB" id="570830at2"/>
<dbReference type="STRING" id="1920490.GCA_001895925_05076"/>
<keyword evidence="1" id="KW-0378">Hydrolase</keyword>
<name>A0A2T1DD99_9CYAN</name>
<evidence type="ECO:0000313" key="4">
    <source>
        <dbReference type="Proteomes" id="UP000238634"/>
    </source>
</evidence>
<keyword evidence="4" id="KW-1185">Reference proteome</keyword>
<keyword evidence="3" id="KW-0540">Nuclease</keyword>
<evidence type="ECO:0000256" key="1">
    <source>
        <dbReference type="ARBA" id="ARBA00022801"/>
    </source>
</evidence>
<dbReference type="InterPro" id="IPR029501">
    <property type="entry name" value="EndoU_bac"/>
</dbReference>